<organism evidence="2 3">
    <name type="scientific">Nezara viridula</name>
    <name type="common">Southern green stink bug</name>
    <name type="synonym">Cimex viridulus</name>
    <dbReference type="NCBI Taxonomy" id="85310"/>
    <lineage>
        <taxon>Eukaryota</taxon>
        <taxon>Metazoa</taxon>
        <taxon>Ecdysozoa</taxon>
        <taxon>Arthropoda</taxon>
        <taxon>Hexapoda</taxon>
        <taxon>Insecta</taxon>
        <taxon>Pterygota</taxon>
        <taxon>Neoptera</taxon>
        <taxon>Paraneoptera</taxon>
        <taxon>Hemiptera</taxon>
        <taxon>Heteroptera</taxon>
        <taxon>Panheteroptera</taxon>
        <taxon>Pentatomomorpha</taxon>
        <taxon>Pentatomoidea</taxon>
        <taxon>Pentatomidae</taxon>
        <taxon>Pentatominae</taxon>
        <taxon>Nezara</taxon>
    </lineage>
</organism>
<dbReference type="EMBL" id="OV725082">
    <property type="protein sequence ID" value="CAH1404174.1"/>
    <property type="molecule type" value="Genomic_DNA"/>
</dbReference>
<accession>A0A9P0HL86</accession>
<protein>
    <submittedName>
        <fullName evidence="2">Uncharacterized protein</fullName>
    </submittedName>
</protein>
<name>A0A9P0HL86_NEZVI</name>
<dbReference type="AlphaFoldDB" id="A0A9P0HL86"/>
<dbReference type="Proteomes" id="UP001152798">
    <property type="component" value="Chromosome 6"/>
</dbReference>
<evidence type="ECO:0000313" key="2">
    <source>
        <dbReference type="EMBL" id="CAH1404174.1"/>
    </source>
</evidence>
<keyword evidence="3" id="KW-1185">Reference proteome</keyword>
<gene>
    <name evidence="2" type="ORF">NEZAVI_LOCUS12629</name>
</gene>
<proteinExistence type="predicted"/>
<evidence type="ECO:0000256" key="1">
    <source>
        <dbReference type="SAM" id="MobiDB-lite"/>
    </source>
</evidence>
<evidence type="ECO:0000313" key="3">
    <source>
        <dbReference type="Proteomes" id="UP001152798"/>
    </source>
</evidence>
<feature type="region of interest" description="Disordered" evidence="1">
    <location>
        <begin position="1"/>
        <end position="28"/>
    </location>
</feature>
<sequence length="28" mass="3066">MTIRTPQGPLDNLEDIPSSPDGRGPRVF</sequence>
<reference evidence="2" key="1">
    <citation type="submission" date="2022-01" db="EMBL/GenBank/DDBJ databases">
        <authorList>
            <person name="King R."/>
        </authorList>
    </citation>
    <scope>NUCLEOTIDE SEQUENCE</scope>
</reference>